<sequence>MRLQLALPRRSRERPGRRVRAREGARARGGALVSRGSALSGAHVRVCGLPAGGEPVGPLQVEGGLSEGTDMDYDSYQHYFYDYDCGEDFYRSTAPSEDIWKKFELVPSPPTSPPWGLGPGSGDPGGPGPRDWSPQDVARSVRRRRSRIQGPL</sequence>
<feature type="domain" description="Transcription regulator Myc N-terminal" evidence="2">
    <location>
        <begin position="66"/>
        <end position="114"/>
    </location>
</feature>
<name>A0ABQ9TY62_SAGOE</name>
<evidence type="ECO:0000313" key="4">
    <source>
        <dbReference type="Proteomes" id="UP001266305"/>
    </source>
</evidence>
<feature type="region of interest" description="Disordered" evidence="1">
    <location>
        <begin position="104"/>
        <end position="152"/>
    </location>
</feature>
<keyword evidence="4" id="KW-1185">Reference proteome</keyword>
<feature type="compositionally biased region" description="Basic residues" evidence="1">
    <location>
        <begin position="140"/>
        <end position="152"/>
    </location>
</feature>
<protein>
    <recommendedName>
        <fullName evidence="2">Transcription regulator Myc N-terminal domain-containing protein</fullName>
    </recommendedName>
</protein>
<evidence type="ECO:0000256" key="1">
    <source>
        <dbReference type="SAM" id="MobiDB-lite"/>
    </source>
</evidence>
<dbReference type="Pfam" id="PF01056">
    <property type="entry name" value="Myc_N"/>
    <property type="match status" value="1"/>
</dbReference>
<feature type="region of interest" description="Disordered" evidence="1">
    <location>
        <begin position="1"/>
        <end position="27"/>
    </location>
</feature>
<reference evidence="3 4" key="1">
    <citation type="submission" date="2023-05" db="EMBL/GenBank/DDBJ databases">
        <title>B98-5 Cell Line De Novo Hybrid Assembly: An Optical Mapping Approach.</title>
        <authorList>
            <person name="Kananen K."/>
            <person name="Auerbach J.A."/>
            <person name="Kautto E."/>
            <person name="Blachly J.S."/>
        </authorList>
    </citation>
    <scope>NUCLEOTIDE SEQUENCE [LARGE SCALE GENOMIC DNA]</scope>
    <source>
        <strain evidence="3">B95-8</strain>
        <tissue evidence="3">Cell line</tissue>
    </source>
</reference>
<dbReference type="Proteomes" id="UP001266305">
    <property type="component" value="Unassembled WGS sequence"/>
</dbReference>
<comment type="caution">
    <text evidence="3">The sequence shown here is derived from an EMBL/GenBank/DDBJ whole genome shotgun (WGS) entry which is preliminary data.</text>
</comment>
<dbReference type="InterPro" id="IPR050433">
    <property type="entry name" value="Myc_transcription_factors"/>
</dbReference>
<proteinExistence type="predicted"/>
<evidence type="ECO:0000313" key="3">
    <source>
        <dbReference type="EMBL" id="KAK2089430.1"/>
    </source>
</evidence>
<feature type="compositionally biased region" description="Basic and acidic residues" evidence="1">
    <location>
        <begin position="13"/>
        <end position="26"/>
    </location>
</feature>
<organism evidence="3 4">
    <name type="scientific">Saguinus oedipus</name>
    <name type="common">Cotton-top tamarin</name>
    <name type="synonym">Oedipomidas oedipus</name>
    <dbReference type="NCBI Taxonomy" id="9490"/>
    <lineage>
        <taxon>Eukaryota</taxon>
        <taxon>Metazoa</taxon>
        <taxon>Chordata</taxon>
        <taxon>Craniata</taxon>
        <taxon>Vertebrata</taxon>
        <taxon>Euteleostomi</taxon>
        <taxon>Mammalia</taxon>
        <taxon>Eutheria</taxon>
        <taxon>Euarchontoglires</taxon>
        <taxon>Primates</taxon>
        <taxon>Haplorrhini</taxon>
        <taxon>Platyrrhini</taxon>
        <taxon>Cebidae</taxon>
        <taxon>Callitrichinae</taxon>
        <taxon>Saguinus</taxon>
    </lineage>
</organism>
<dbReference type="EMBL" id="JASSZA010000018">
    <property type="protein sequence ID" value="KAK2089430.1"/>
    <property type="molecule type" value="Genomic_DNA"/>
</dbReference>
<dbReference type="InterPro" id="IPR012682">
    <property type="entry name" value="Tscrpt_reg_Myc_N"/>
</dbReference>
<dbReference type="PANTHER" id="PTHR45851">
    <property type="entry name" value="MYC PROTO-ONCOGENE"/>
    <property type="match status" value="1"/>
</dbReference>
<accession>A0ABQ9TY62</accession>
<gene>
    <name evidence="3" type="ORF">P7K49_032096</name>
</gene>
<evidence type="ECO:0000259" key="2">
    <source>
        <dbReference type="Pfam" id="PF01056"/>
    </source>
</evidence>